<dbReference type="InterPro" id="IPR003339">
    <property type="entry name" value="ABC/ECF_trnsptr_transmembrane"/>
</dbReference>
<keyword evidence="7" id="KW-1185">Reference proteome</keyword>
<evidence type="ECO:0000313" key="7">
    <source>
        <dbReference type="Proteomes" id="UP000198535"/>
    </source>
</evidence>
<keyword evidence="3 5" id="KW-1133">Transmembrane helix</keyword>
<comment type="subcellular location">
    <subcellularLocation>
        <location evidence="1">Membrane</location>
        <topology evidence="1">Multi-pass membrane protein</topology>
    </subcellularLocation>
</comment>
<evidence type="ECO:0000256" key="1">
    <source>
        <dbReference type="ARBA" id="ARBA00004141"/>
    </source>
</evidence>
<dbReference type="PANTHER" id="PTHR33514">
    <property type="entry name" value="PROTEIN ABCI12, CHLOROPLASTIC"/>
    <property type="match status" value="1"/>
</dbReference>
<evidence type="ECO:0000256" key="5">
    <source>
        <dbReference type="SAM" id="Phobius"/>
    </source>
</evidence>
<keyword evidence="2 5" id="KW-0812">Transmembrane</keyword>
<evidence type="ECO:0000313" key="6">
    <source>
        <dbReference type="EMBL" id="SFM47308.1"/>
    </source>
</evidence>
<proteinExistence type="predicted"/>
<dbReference type="AlphaFoldDB" id="A0A1I4R4R4"/>
<feature type="transmembrane region" description="Helical" evidence="5">
    <location>
        <begin position="67"/>
        <end position="85"/>
    </location>
</feature>
<dbReference type="CDD" id="cd16914">
    <property type="entry name" value="EcfT"/>
    <property type="match status" value="1"/>
</dbReference>
<feature type="transmembrane region" description="Helical" evidence="5">
    <location>
        <begin position="241"/>
        <end position="256"/>
    </location>
</feature>
<name>A0A1I4R4R4_9EURY</name>
<organism evidence="6 7">
    <name type="scientific">Methanolobus profundi</name>
    <dbReference type="NCBI Taxonomy" id="487685"/>
    <lineage>
        <taxon>Archaea</taxon>
        <taxon>Methanobacteriati</taxon>
        <taxon>Methanobacteriota</taxon>
        <taxon>Stenosarchaea group</taxon>
        <taxon>Methanomicrobia</taxon>
        <taxon>Methanosarcinales</taxon>
        <taxon>Methanosarcinaceae</taxon>
        <taxon>Methanolobus</taxon>
    </lineage>
</organism>
<dbReference type="Proteomes" id="UP000198535">
    <property type="component" value="Unassembled WGS sequence"/>
</dbReference>
<evidence type="ECO:0000256" key="3">
    <source>
        <dbReference type="ARBA" id="ARBA00022989"/>
    </source>
</evidence>
<dbReference type="GO" id="GO:0005886">
    <property type="term" value="C:plasma membrane"/>
    <property type="evidence" value="ECO:0007669"/>
    <property type="project" value="UniProtKB-ARBA"/>
</dbReference>
<evidence type="ECO:0000256" key="2">
    <source>
        <dbReference type="ARBA" id="ARBA00022692"/>
    </source>
</evidence>
<dbReference type="Pfam" id="PF02361">
    <property type="entry name" value="CbiQ"/>
    <property type="match status" value="1"/>
</dbReference>
<gene>
    <name evidence="6" type="ORF">SAMN04488696_1364</name>
</gene>
<reference evidence="7" key="1">
    <citation type="submission" date="2016-10" db="EMBL/GenBank/DDBJ databases">
        <authorList>
            <person name="Varghese N."/>
            <person name="Submissions S."/>
        </authorList>
    </citation>
    <scope>NUCLEOTIDE SEQUENCE [LARGE SCALE GENOMIC DNA]</scope>
    <source>
        <strain evidence="7">Mob M</strain>
    </source>
</reference>
<keyword evidence="4 5" id="KW-0472">Membrane</keyword>
<dbReference type="PANTHER" id="PTHR33514:SF13">
    <property type="entry name" value="PROTEIN ABCI12, CHLOROPLASTIC"/>
    <property type="match status" value="1"/>
</dbReference>
<feature type="transmembrane region" description="Helical" evidence="5">
    <location>
        <begin position="105"/>
        <end position="126"/>
    </location>
</feature>
<accession>A0A1I4R4R4</accession>
<protein>
    <submittedName>
        <fullName evidence="6">Energy-coupling factor transport system permease protein</fullName>
    </submittedName>
</protein>
<dbReference type="EMBL" id="FOUJ01000002">
    <property type="protein sequence ID" value="SFM47308.1"/>
    <property type="molecule type" value="Genomic_DNA"/>
</dbReference>
<feature type="transmembrane region" description="Helical" evidence="5">
    <location>
        <begin position="24"/>
        <end position="55"/>
    </location>
</feature>
<dbReference type="STRING" id="487685.SAMN04488696_1364"/>
<evidence type="ECO:0000256" key="4">
    <source>
        <dbReference type="ARBA" id="ARBA00023136"/>
    </source>
</evidence>
<sequence length="257" mass="29198">MNDLFMSFVPGDSVLHRLDPRTKIIGLMLVSFCILDASSFADMFFIALVFTVLVLSCRLPLGHFVRSVRPMLFFFAILFLMQLFFTEGREVWHFSSLSVTYEGLLLGTTITLRFVFLLLFAALITATTSPSRITSGIERLLRPLPLRYVGITSHDMAMMMSLSIYFVPMFYDSFTSLREAQISRGLDIRKEPVKAIFSIVVPLVSGSVRRVEEVALAMESRCYQSTGRSSMHEMKFTGKDHVSFAMFVFLILFLTVL</sequence>